<evidence type="ECO:0000313" key="3">
    <source>
        <dbReference type="Proteomes" id="UP000226031"/>
    </source>
</evidence>
<reference evidence="2 3" key="1">
    <citation type="submission" date="2017-10" db="EMBL/GenBank/DDBJ databases">
        <title>Comparative genomics in systemic dimorphic fungi from Ajellomycetaceae.</title>
        <authorList>
            <person name="Munoz J.F."/>
            <person name="Mcewen J.G."/>
            <person name="Clay O.K."/>
            <person name="Cuomo C.A."/>
        </authorList>
    </citation>
    <scope>NUCLEOTIDE SEQUENCE [LARGE SCALE GENOMIC DNA]</scope>
    <source>
        <strain evidence="2 3">UAMH4076</strain>
    </source>
</reference>
<proteinExistence type="predicted"/>
<sequence>MEQHESPPSKYAIRAQRTPTTITVYQAYPPSIANAALAASKFVPPFKRERMTWIKPSFLWMAYRCGWATKKDQERVLAIEITREGFEWALAHACLSHSSPRLYADQAAWEKCKDESPVRVQWDPERDFEFRPLEYRSLQVGLKGEAVDRYVDEWTVGIRDVTGLMEEVGRLVSEGELEEAKGKMPVEEQYILPADVARAIGADEGADERGDGGTGRDDCED</sequence>
<protein>
    <submittedName>
        <fullName evidence="2">Pre-mRNA-splicing factor ATP-dependent RNA helicase DHX16</fullName>
    </submittedName>
</protein>
<name>A0A2B7ZA84_9EURO</name>
<feature type="compositionally biased region" description="Basic and acidic residues" evidence="1">
    <location>
        <begin position="207"/>
        <end position="221"/>
    </location>
</feature>
<dbReference type="PANTHER" id="PTHR38567">
    <property type="entry name" value="DUF4291 DOMAIN-CONTAINING PROTEIN"/>
    <property type="match status" value="1"/>
</dbReference>
<comment type="caution">
    <text evidence="2">The sequence shown here is derived from an EMBL/GenBank/DDBJ whole genome shotgun (WGS) entry which is preliminary data.</text>
</comment>
<keyword evidence="2" id="KW-0378">Hydrolase</keyword>
<keyword evidence="2" id="KW-0067">ATP-binding</keyword>
<dbReference type="PANTHER" id="PTHR38567:SF1">
    <property type="entry name" value="DUF4291 DOMAIN-CONTAINING PROTEIN"/>
    <property type="match status" value="1"/>
</dbReference>
<keyword evidence="3" id="KW-1185">Reference proteome</keyword>
<dbReference type="AlphaFoldDB" id="A0A2B7ZA84"/>
<dbReference type="EMBL" id="PDND01000194">
    <property type="protein sequence ID" value="PGH30058.1"/>
    <property type="molecule type" value="Genomic_DNA"/>
</dbReference>
<dbReference type="Proteomes" id="UP000226031">
    <property type="component" value="Unassembled WGS sequence"/>
</dbReference>
<keyword evidence="2" id="KW-0347">Helicase</keyword>
<keyword evidence="2" id="KW-0547">Nucleotide-binding</keyword>
<dbReference type="GO" id="GO:0004386">
    <property type="term" value="F:helicase activity"/>
    <property type="evidence" value="ECO:0007669"/>
    <property type="project" value="UniProtKB-KW"/>
</dbReference>
<organism evidence="2 3">
    <name type="scientific">[Emmonsia] crescens</name>
    <dbReference type="NCBI Taxonomy" id="73230"/>
    <lineage>
        <taxon>Eukaryota</taxon>
        <taxon>Fungi</taxon>
        <taxon>Dikarya</taxon>
        <taxon>Ascomycota</taxon>
        <taxon>Pezizomycotina</taxon>
        <taxon>Eurotiomycetes</taxon>
        <taxon>Eurotiomycetidae</taxon>
        <taxon>Onygenales</taxon>
        <taxon>Ajellomycetaceae</taxon>
        <taxon>Emergomyces</taxon>
    </lineage>
</organism>
<dbReference type="STRING" id="73230.A0A2B7ZA84"/>
<dbReference type="Pfam" id="PF14124">
    <property type="entry name" value="DUF4291"/>
    <property type="match status" value="1"/>
</dbReference>
<evidence type="ECO:0000313" key="2">
    <source>
        <dbReference type="EMBL" id="PGH30058.1"/>
    </source>
</evidence>
<feature type="region of interest" description="Disordered" evidence="1">
    <location>
        <begin position="201"/>
        <end position="221"/>
    </location>
</feature>
<gene>
    <name evidence="2" type="ORF">GX50_07188</name>
</gene>
<evidence type="ECO:0000256" key="1">
    <source>
        <dbReference type="SAM" id="MobiDB-lite"/>
    </source>
</evidence>
<dbReference type="InterPro" id="IPR025633">
    <property type="entry name" value="DUF4291"/>
</dbReference>
<accession>A0A2B7ZA84</accession>